<dbReference type="EMBL" id="JQIM01000009">
    <property type="protein sequence ID" value="KGX11309.1"/>
    <property type="molecule type" value="Genomic_DNA"/>
</dbReference>
<dbReference type="InterPro" id="IPR038765">
    <property type="entry name" value="Papain-like_cys_pep_sf"/>
</dbReference>
<feature type="domain" description="Transglutaminase-like" evidence="1">
    <location>
        <begin position="158"/>
        <end position="274"/>
    </location>
</feature>
<dbReference type="InterPro" id="IPR013589">
    <property type="entry name" value="Bac_transglu_N"/>
</dbReference>
<dbReference type="Gene3D" id="3.10.620.30">
    <property type="match status" value="2"/>
</dbReference>
<dbReference type="SMART" id="SM00460">
    <property type="entry name" value="TGc"/>
    <property type="match status" value="1"/>
</dbReference>
<dbReference type="PANTHER" id="PTHR33490">
    <property type="entry name" value="BLR5614 PROTEIN-RELATED"/>
    <property type="match status" value="1"/>
</dbReference>
<dbReference type="SUPFAM" id="SSF54001">
    <property type="entry name" value="Cysteine proteinases"/>
    <property type="match status" value="1"/>
</dbReference>
<evidence type="ECO:0000313" key="5">
    <source>
        <dbReference type="Proteomes" id="UP000231878"/>
    </source>
</evidence>
<evidence type="ECO:0000313" key="2">
    <source>
        <dbReference type="EMBL" id="KGX11309.1"/>
    </source>
</evidence>
<gene>
    <name evidence="3" type="ORF">CWD88_25045</name>
    <name evidence="2" type="ORF">Y036_4562</name>
</gene>
<dbReference type="Proteomes" id="UP000231878">
    <property type="component" value="Unassembled WGS sequence"/>
</dbReference>
<dbReference type="Pfam" id="PF08379">
    <property type="entry name" value="Bact_transglu_N"/>
    <property type="match status" value="1"/>
</dbReference>
<dbReference type="RefSeq" id="WP_004525528.1">
    <property type="nucleotide sequence ID" value="NZ_AP028072.1"/>
</dbReference>
<evidence type="ECO:0000313" key="3">
    <source>
        <dbReference type="EMBL" id="PJO63611.1"/>
    </source>
</evidence>
<dbReference type="OMA" id="DHAHIFI"/>
<name>A0A069B739_BURPE</name>
<reference evidence="2 4" key="1">
    <citation type="submission" date="2014-08" db="EMBL/GenBank/DDBJ databases">
        <authorList>
            <person name="Bunnell A."/>
            <person name="Chain P.S."/>
            <person name="Chertkov O."/>
            <person name="Currie B.J."/>
            <person name="Daligault H.E."/>
            <person name="Davenport K.W."/>
            <person name="Davis C."/>
            <person name="Gleasner C.D."/>
            <person name="Johnson S.L."/>
            <person name="Kaestli M."/>
            <person name="Koren S."/>
            <person name="Kunde Y.A."/>
            <person name="Mayo M."/>
            <person name="McMurry K.K."/>
            <person name="Price E.P."/>
            <person name="Reitenga K.G."/>
            <person name="Robison R."/>
            <person name="Rosovitz M.J."/>
            <person name="Sarovich D.S."/>
            <person name="Teshima H."/>
        </authorList>
    </citation>
    <scope>NUCLEOTIDE SEQUENCE [LARGE SCALE GENOMIC DNA]</scope>
    <source>
        <strain evidence="2 4">MSHR44</strain>
    </source>
</reference>
<sequence>MRLAIRHISRFRFDEHAPHVLQRLRLRPQSGPSQTVRAWQVTIDGVEPTLTYADGLGNRVDLVRHERDKPEFAIVAAGVVETQDRAGILGHIDAYAPPWIHERTTDLTRAGEAIRALAEALPIEHKSLDALHWLMTEVHGRVAYEPRAQTAPRDAEAALRSGAGTSRDHAHVFVAAARALRIPARYVSGYLLTDGSMQRIAEALHQASGAAQQAMQVRRGAHDAPSAPAAPDDASRRTGVAMQEAAVATQPQSGHAWAEAYVEGLGWVGFDPFMNRCPDERYVRIAAGLDYRDAMPVYGPGAQPLGVEISVIQSPELV</sequence>
<dbReference type="GeneID" id="93062617"/>
<dbReference type="Proteomes" id="UP000030475">
    <property type="component" value="Unassembled WGS sequence"/>
</dbReference>
<dbReference type="InterPro" id="IPR002931">
    <property type="entry name" value="Transglutaminase-like"/>
</dbReference>
<dbReference type="AlphaFoldDB" id="A0A069B739"/>
<accession>A0A069B739</accession>
<protein>
    <submittedName>
        <fullName evidence="3">Transglutaminase family protein</fullName>
    </submittedName>
</protein>
<reference evidence="3 5" key="2">
    <citation type="submission" date="2017-11" db="EMBL/GenBank/DDBJ databases">
        <title>Molecular characterization of Burkholderia pseudomallei and closely related isolates from Vietnam.</title>
        <authorList>
            <person name="Ustinov D.V."/>
            <person name="Antonov A.S."/>
            <person name="Avdusheva E.F."/>
            <person name="Shpak I.M."/>
            <person name="Zakharova I.B."/>
            <person name="Thi L.A."/>
            <person name="Teteryatnikova N."/>
            <person name="Lopasteyskaya Y.A."/>
            <person name="Kuzyutina J.A."/>
            <person name="Ngo T.N."/>
            <person name="Victorov D.V."/>
        </authorList>
    </citation>
    <scope>NUCLEOTIDE SEQUENCE [LARGE SCALE GENOMIC DNA]</scope>
    <source>
        <strain evidence="3 5">V1512</strain>
    </source>
</reference>
<proteinExistence type="predicted"/>
<comment type="caution">
    <text evidence="2">The sequence shown here is derived from an EMBL/GenBank/DDBJ whole genome shotgun (WGS) entry which is preliminary data.</text>
</comment>
<organism evidence="2 4">
    <name type="scientific">Burkholderia pseudomallei</name>
    <name type="common">Pseudomonas pseudomallei</name>
    <dbReference type="NCBI Taxonomy" id="28450"/>
    <lineage>
        <taxon>Bacteria</taxon>
        <taxon>Pseudomonadati</taxon>
        <taxon>Pseudomonadota</taxon>
        <taxon>Betaproteobacteria</taxon>
        <taxon>Burkholderiales</taxon>
        <taxon>Burkholderiaceae</taxon>
        <taxon>Burkholderia</taxon>
        <taxon>pseudomallei group</taxon>
    </lineage>
</organism>
<dbReference type="PANTHER" id="PTHR33490:SF6">
    <property type="entry name" value="SLL1049 PROTEIN"/>
    <property type="match status" value="1"/>
</dbReference>
<dbReference type="EMBL" id="PHRB01000030">
    <property type="protein sequence ID" value="PJO63611.1"/>
    <property type="molecule type" value="Genomic_DNA"/>
</dbReference>
<dbReference type="OrthoDB" id="5438043at2"/>
<evidence type="ECO:0000259" key="1">
    <source>
        <dbReference type="SMART" id="SM00460"/>
    </source>
</evidence>
<evidence type="ECO:0000313" key="4">
    <source>
        <dbReference type="Proteomes" id="UP000030475"/>
    </source>
</evidence>
<dbReference type="Pfam" id="PF01841">
    <property type="entry name" value="Transglut_core"/>
    <property type="match status" value="1"/>
</dbReference>